<organism evidence="2 3">
    <name type="scientific">Amphibalanus amphitrite</name>
    <name type="common">Striped barnacle</name>
    <name type="synonym">Balanus amphitrite</name>
    <dbReference type="NCBI Taxonomy" id="1232801"/>
    <lineage>
        <taxon>Eukaryota</taxon>
        <taxon>Metazoa</taxon>
        <taxon>Ecdysozoa</taxon>
        <taxon>Arthropoda</taxon>
        <taxon>Crustacea</taxon>
        <taxon>Multicrustacea</taxon>
        <taxon>Cirripedia</taxon>
        <taxon>Thoracica</taxon>
        <taxon>Thoracicalcarea</taxon>
        <taxon>Balanomorpha</taxon>
        <taxon>Balanoidea</taxon>
        <taxon>Balanidae</taxon>
        <taxon>Amphibalaninae</taxon>
        <taxon>Amphibalanus</taxon>
    </lineage>
</organism>
<sequence>MSEGGIVLRLKKRWIQLSDVCTGTGGVAPISLGNSFALLIMIPIAAAASLVILLMECFLFSCASKRVKQKTG</sequence>
<gene>
    <name evidence="2" type="ORF">FJT64_017037</name>
</gene>
<keyword evidence="1" id="KW-1133">Transmembrane helix</keyword>
<feature type="transmembrane region" description="Helical" evidence="1">
    <location>
        <begin position="36"/>
        <end position="60"/>
    </location>
</feature>
<evidence type="ECO:0000313" key="2">
    <source>
        <dbReference type="EMBL" id="KAF0312190.1"/>
    </source>
</evidence>
<reference evidence="2 3" key="1">
    <citation type="submission" date="2019-07" db="EMBL/GenBank/DDBJ databases">
        <title>Draft genome assembly of a fouling barnacle, Amphibalanus amphitrite (Darwin, 1854): The first reference genome for Thecostraca.</title>
        <authorList>
            <person name="Kim W."/>
        </authorList>
    </citation>
    <scope>NUCLEOTIDE SEQUENCE [LARGE SCALE GENOMIC DNA]</scope>
    <source>
        <strain evidence="2">SNU_AA5</strain>
        <tissue evidence="2">Soma without cirri and trophi</tissue>
    </source>
</reference>
<keyword evidence="3" id="KW-1185">Reference proteome</keyword>
<keyword evidence="1" id="KW-0812">Transmembrane</keyword>
<keyword evidence="1" id="KW-0472">Membrane</keyword>
<dbReference type="AlphaFoldDB" id="A0A6A4X7Q6"/>
<comment type="caution">
    <text evidence="2">The sequence shown here is derived from an EMBL/GenBank/DDBJ whole genome shotgun (WGS) entry which is preliminary data.</text>
</comment>
<name>A0A6A4X7Q6_AMPAM</name>
<proteinExistence type="predicted"/>
<accession>A0A6A4X7Q6</accession>
<dbReference type="OrthoDB" id="8050636at2759"/>
<dbReference type="Proteomes" id="UP000440578">
    <property type="component" value="Unassembled WGS sequence"/>
</dbReference>
<protein>
    <submittedName>
        <fullName evidence="2">Uncharacterized protein</fullName>
    </submittedName>
</protein>
<dbReference type="EMBL" id="VIIS01000188">
    <property type="protein sequence ID" value="KAF0312190.1"/>
    <property type="molecule type" value="Genomic_DNA"/>
</dbReference>
<evidence type="ECO:0000256" key="1">
    <source>
        <dbReference type="SAM" id="Phobius"/>
    </source>
</evidence>
<evidence type="ECO:0000313" key="3">
    <source>
        <dbReference type="Proteomes" id="UP000440578"/>
    </source>
</evidence>